<dbReference type="Pfam" id="PF02574">
    <property type="entry name" value="S-methyl_trans"/>
    <property type="match status" value="1"/>
</dbReference>
<dbReference type="InterPro" id="IPR036589">
    <property type="entry name" value="HCY_dom_sf"/>
</dbReference>
<dbReference type="PIRSF" id="PIRSF037505">
    <property type="entry name" value="Betaine_HMT"/>
    <property type="match status" value="1"/>
</dbReference>
<dbReference type="AlphaFoldDB" id="X5DN44"/>
<organism evidence="8 9">
    <name type="scientific">Corynebacterium glyciniphilum AJ 3170</name>
    <dbReference type="NCBI Taxonomy" id="1404245"/>
    <lineage>
        <taxon>Bacteria</taxon>
        <taxon>Bacillati</taxon>
        <taxon>Actinomycetota</taxon>
        <taxon>Actinomycetes</taxon>
        <taxon>Mycobacteriales</taxon>
        <taxon>Corynebacteriaceae</taxon>
        <taxon>Corynebacterium</taxon>
    </lineage>
</organism>
<dbReference type="KEGG" id="cgy:CGLY_10590"/>
<evidence type="ECO:0000259" key="7">
    <source>
        <dbReference type="PROSITE" id="PS50970"/>
    </source>
</evidence>
<dbReference type="InterPro" id="IPR017226">
    <property type="entry name" value="BHMT-like"/>
</dbReference>
<feature type="binding site" evidence="6">
    <location>
        <position position="291"/>
    </location>
    <ligand>
        <name>Zn(2+)</name>
        <dbReference type="ChEBI" id="CHEBI:29105"/>
    </ligand>
</feature>
<name>X5DN44_9CORY</name>
<keyword evidence="9" id="KW-1185">Reference proteome</keyword>
<dbReference type="EMBL" id="CP006842">
    <property type="protein sequence ID" value="AHW64563.1"/>
    <property type="molecule type" value="Genomic_DNA"/>
</dbReference>
<dbReference type="GO" id="GO:0033528">
    <property type="term" value="P:S-methylmethionine cycle"/>
    <property type="evidence" value="ECO:0007669"/>
    <property type="project" value="TreeGrafter"/>
</dbReference>
<feature type="binding site" evidence="5 6">
    <location>
        <position position="223"/>
    </location>
    <ligand>
        <name>Zn(2+)</name>
        <dbReference type="ChEBI" id="CHEBI:29105"/>
    </ligand>
</feature>
<dbReference type="SUPFAM" id="SSF82282">
    <property type="entry name" value="Homocysteine S-methyltransferase"/>
    <property type="match status" value="1"/>
</dbReference>
<evidence type="ECO:0000256" key="5">
    <source>
        <dbReference type="PIRSR" id="PIRSR037505-2"/>
    </source>
</evidence>
<dbReference type="GO" id="GO:0009086">
    <property type="term" value="P:methionine biosynthetic process"/>
    <property type="evidence" value="ECO:0007669"/>
    <property type="project" value="InterPro"/>
</dbReference>
<reference evidence="8 9" key="1">
    <citation type="journal article" date="2015" name="Int. J. Syst. Evol. Microbiol.">
        <title>Revisiting Corynebacterium glyciniphilum (ex Kubota et al., 1972) sp. nov., nom. rev., isolated from putrefied banana.</title>
        <authorList>
            <person name="Al-Dilaimi A."/>
            <person name="Bednarz H."/>
            <person name="Lomker A."/>
            <person name="Niehaus K."/>
            <person name="Kalinowski J."/>
            <person name="Ruckert C."/>
        </authorList>
    </citation>
    <scope>NUCLEOTIDE SEQUENCE [LARGE SCALE GENOMIC DNA]</scope>
    <source>
        <strain evidence="8">AJ 3170</strain>
    </source>
</reference>
<keyword evidence="3 5" id="KW-0479">Metal-binding</keyword>
<dbReference type="Gene3D" id="3.20.20.330">
    <property type="entry name" value="Homocysteine-binding-like domain"/>
    <property type="match status" value="1"/>
</dbReference>
<evidence type="ECO:0000313" key="8">
    <source>
        <dbReference type="EMBL" id="AHW64563.1"/>
    </source>
</evidence>
<dbReference type="PROSITE" id="PS50970">
    <property type="entry name" value="HCY"/>
    <property type="match status" value="1"/>
</dbReference>
<keyword evidence="1 6" id="KW-0489">Methyltransferase</keyword>
<dbReference type="InterPro" id="IPR051486">
    <property type="entry name" value="Hcy_S-methyltransferase"/>
</dbReference>
<dbReference type="PANTHER" id="PTHR46015">
    <property type="entry name" value="ZGC:172121"/>
    <property type="match status" value="1"/>
</dbReference>
<dbReference type="PANTHER" id="PTHR46015:SF1">
    <property type="entry name" value="HOMOCYSTEINE S-METHYLTRANSFERASE-LIKE ISOFORM 1"/>
    <property type="match status" value="1"/>
</dbReference>
<evidence type="ECO:0000313" key="9">
    <source>
        <dbReference type="Proteomes" id="UP000023703"/>
    </source>
</evidence>
<protein>
    <submittedName>
        <fullName evidence="8">Homocysteine methyltransferase</fullName>
        <ecNumber evidence="8">2.1.1.10</ecNumber>
    </submittedName>
</protein>
<keyword evidence="4 5" id="KW-0862">Zinc</keyword>
<dbReference type="GO" id="GO:0008270">
    <property type="term" value="F:zinc ion binding"/>
    <property type="evidence" value="ECO:0007669"/>
    <property type="project" value="InterPro"/>
</dbReference>
<keyword evidence="2 6" id="KW-0808">Transferase</keyword>
<evidence type="ECO:0000256" key="4">
    <source>
        <dbReference type="ARBA" id="ARBA00022833"/>
    </source>
</evidence>
<proteinExistence type="predicted"/>
<dbReference type="HOGENOM" id="CLU_004914_3_2_11"/>
<comment type="cofactor">
    <cofactor evidence="5">
        <name>Zn(2+)</name>
        <dbReference type="ChEBI" id="CHEBI:29105"/>
    </cofactor>
    <text evidence="5">Binds 1 zinc ion per subunit.</text>
</comment>
<dbReference type="InterPro" id="IPR003726">
    <property type="entry name" value="HCY_dom"/>
</dbReference>
<dbReference type="GO" id="GO:0008898">
    <property type="term" value="F:S-adenosylmethionine-homocysteine S-methyltransferase activity"/>
    <property type="evidence" value="ECO:0007669"/>
    <property type="project" value="TreeGrafter"/>
</dbReference>
<dbReference type="eggNOG" id="COG2040">
    <property type="taxonomic scope" value="Bacteria"/>
</dbReference>
<feature type="domain" description="Hcy-binding" evidence="7">
    <location>
        <begin position="1"/>
        <end position="305"/>
    </location>
</feature>
<dbReference type="NCBIfam" id="NF007020">
    <property type="entry name" value="PRK09485.1"/>
    <property type="match status" value="1"/>
</dbReference>
<evidence type="ECO:0000256" key="6">
    <source>
        <dbReference type="PROSITE-ProRule" id="PRU00333"/>
    </source>
</evidence>
<gene>
    <name evidence="8" type="primary">mmuM</name>
    <name evidence="8" type="ORF">CGLY_10590</name>
</gene>
<dbReference type="GO" id="GO:0032259">
    <property type="term" value="P:methylation"/>
    <property type="evidence" value="ECO:0007669"/>
    <property type="project" value="UniProtKB-KW"/>
</dbReference>
<evidence type="ECO:0000256" key="2">
    <source>
        <dbReference type="ARBA" id="ARBA00022679"/>
    </source>
</evidence>
<feature type="binding site" evidence="6">
    <location>
        <position position="290"/>
    </location>
    <ligand>
        <name>Zn(2+)</name>
        <dbReference type="ChEBI" id="CHEBI:29105"/>
    </ligand>
</feature>
<dbReference type="EC" id="2.1.1.10" evidence="8"/>
<dbReference type="Proteomes" id="UP000023703">
    <property type="component" value="Chromosome"/>
</dbReference>
<evidence type="ECO:0000256" key="1">
    <source>
        <dbReference type="ARBA" id="ARBA00022603"/>
    </source>
</evidence>
<evidence type="ECO:0000256" key="3">
    <source>
        <dbReference type="ARBA" id="ARBA00022723"/>
    </source>
</evidence>
<sequence length="308" mass="32034">MGPMTDPVLPRLILDGGLGTRLADRGNDISGSLWSAQILRDNPDEVTAAHRDFFDAGADVATTCSYEVTTDGLLAAGVAASEADDLADSLLRQSVRLAVAAAEQCGTDALIAASVGPYGAGPGRGTEYDGDYGLTTAQLAAWHRRRVDILADTEADVLLAETVPSIREVEALAGELDRAGTPALLSVTVKPGSDGVLSDGTDVREVAAIASSSSAIRAVGVNCGSVGDVLAGARRLAEHTDLPLIAYPNSGERWDHAHRVWVPRQNDGGPGLLESVPDFLEAGVRLLGGCCRVTPREIAAVRDRALAY</sequence>
<dbReference type="STRING" id="1404245.CGLY_10590"/>
<accession>X5DN44</accession>